<evidence type="ECO:0000313" key="3">
    <source>
        <dbReference type="Proteomes" id="UP000188729"/>
    </source>
</evidence>
<reference evidence="2 3" key="1">
    <citation type="submission" date="2016-11" db="EMBL/GenBank/DDBJ databases">
        <title>Genome sequence of Sphingomonas jeddahensis G39.</title>
        <authorList>
            <person name="Poehlein A."/>
            <person name="Wuebbeler J.H."/>
            <person name="Steinbuechel A."/>
            <person name="Daniel R."/>
        </authorList>
    </citation>
    <scope>NUCLEOTIDE SEQUENCE [LARGE SCALE GENOMIC DNA]</scope>
    <source>
        <strain evidence="2 3">G39</strain>
    </source>
</reference>
<dbReference type="AlphaFoldDB" id="A0A1V2ETC2"/>
<feature type="chain" id="PRO_5013183155" evidence="1">
    <location>
        <begin position="19"/>
        <end position="133"/>
    </location>
</feature>
<accession>A0A1V2ETC2</accession>
<organism evidence="2 3">
    <name type="scientific">Sphingomonas jeddahensis</name>
    <dbReference type="NCBI Taxonomy" id="1915074"/>
    <lineage>
        <taxon>Bacteria</taxon>
        <taxon>Pseudomonadati</taxon>
        <taxon>Pseudomonadota</taxon>
        <taxon>Alphaproteobacteria</taxon>
        <taxon>Sphingomonadales</taxon>
        <taxon>Sphingomonadaceae</taxon>
        <taxon>Sphingomonas</taxon>
    </lineage>
</organism>
<dbReference type="EMBL" id="MPSB01000007">
    <property type="protein sequence ID" value="ONF95926.1"/>
    <property type="molecule type" value="Genomic_DNA"/>
</dbReference>
<evidence type="ECO:0000313" key="2">
    <source>
        <dbReference type="EMBL" id="ONF95926.1"/>
    </source>
</evidence>
<feature type="signal peptide" evidence="1">
    <location>
        <begin position="1"/>
        <end position="18"/>
    </location>
</feature>
<dbReference type="RefSeq" id="WP_144036175.1">
    <property type="nucleotide sequence ID" value="NZ_MPSB01000007.1"/>
</dbReference>
<dbReference type="STRING" id="1915074.SPHI_18530"/>
<protein>
    <submittedName>
        <fullName evidence="2">Uncharacterized protein</fullName>
    </submittedName>
</protein>
<comment type="caution">
    <text evidence="2">The sequence shown here is derived from an EMBL/GenBank/DDBJ whole genome shotgun (WGS) entry which is preliminary data.</text>
</comment>
<proteinExistence type="predicted"/>
<keyword evidence="3" id="KW-1185">Reference proteome</keyword>
<sequence>MRRLGCLLFFLLPGTAQAQTLVYHPITAPGVMFPVVMNPCPGGTCPLAKAARADRAGRSARASAARRGADALAFTSSVAARQANVARFVRASNNDAALRQIAAQADRIFSALSRQMASKGLSASNVGDAYTVW</sequence>
<keyword evidence="1" id="KW-0732">Signal</keyword>
<gene>
    <name evidence="2" type="ORF">SPHI_18530</name>
</gene>
<name>A0A1V2ETC2_9SPHN</name>
<evidence type="ECO:0000256" key="1">
    <source>
        <dbReference type="SAM" id="SignalP"/>
    </source>
</evidence>
<dbReference type="Proteomes" id="UP000188729">
    <property type="component" value="Unassembled WGS sequence"/>
</dbReference>